<dbReference type="SMART" id="SM00450">
    <property type="entry name" value="RHOD"/>
    <property type="match status" value="2"/>
</dbReference>
<dbReference type="RefSeq" id="WP_038083914.1">
    <property type="nucleotide sequence ID" value="NZ_JMIR01000002.1"/>
</dbReference>
<dbReference type="AlphaFoldDB" id="A0A074LRN7"/>
<dbReference type="OrthoDB" id="9770030at2"/>
<dbReference type="eggNOG" id="COG2897">
    <property type="taxonomic scope" value="Bacteria"/>
</dbReference>
<evidence type="ECO:0000256" key="2">
    <source>
        <dbReference type="ARBA" id="ARBA00022737"/>
    </source>
</evidence>
<evidence type="ECO:0000313" key="4">
    <source>
        <dbReference type="EMBL" id="KEO84806.1"/>
    </source>
</evidence>
<dbReference type="PANTHER" id="PTHR11364">
    <property type="entry name" value="THIOSULFATE SULFERTANSFERASE"/>
    <property type="match status" value="1"/>
</dbReference>
<organism evidence="4 5">
    <name type="scientific">Tumebacillus flagellatus</name>
    <dbReference type="NCBI Taxonomy" id="1157490"/>
    <lineage>
        <taxon>Bacteria</taxon>
        <taxon>Bacillati</taxon>
        <taxon>Bacillota</taxon>
        <taxon>Bacilli</taxon>
        <taxon>Bacillales</taxon>
        <taxon>Alicyclobacillaceae</taxon>
        <taxon>Tumebacillus</taxon>
    </lineage>
</organism>
<proteinExistence type="predicted"/>
<dbReference type="EMBL" id="JMIR01000002">
    <property type="protein sequence ID" value="KEO84806.1"/>
    <property type="molecule type" value="Genomic_DNA"/>
</dbReference>
<keyword evidence="1 4" id="KW-0808">Transferase</keyword>
<sequence length="280" mass="31082">MSSQLVSLQWLSDHLHDSNVRILDCRFALGQSHSGRDAYLQDHIPGAFYCDLEQDLSGIVEAHGGRHPLPDLDELAAKLGGIGIDADTTVVVYDDQGGAMASRAWFLLRYLGHDKTFVLDGTYSHWKAAGRPITDEIPTPTAKSFTPSIQDEQVYHIDDVKKRIGQPGVTLIDSREERRYLGLEEPIDPVAGHIPTAIHSFWKDSLTESGTWKSGDEQRERFSDLNPDDEIIVYCGSGVTATPNILALREAGFRNVKLYAGSWSDWCSYPDNPIAKNKGE</sequence>
<keyword evidence="4" id="KW-0670">Pyruvate</keyword>
<name>A0A074LRN7_9BACL</name>
<dbReference type="GO" id="GO:0004792">
    <property type="term" value="F:thiosulfate-cyanide sulfurtransferase activity"/>
    <property type="evidence" value="ECO:0007669"/>
    <property type="project" value="TreeGrafter"/>
</dbReference>
<keyword evidence="5" id="KW-1185">Reference proteome</keyword>
<dbReference type="Pfam" id="PF00581">
    <property type="entry name" value="Rhodanese"/>
    <property type="match status" value="2"/>
</dbReference>
<feature type="domain" description="Rhodanese" evidence="3">
    <location>
        <begin position="165"/>
        <end position="275"/>
    </location>
</feature>
<keyword evidence="2" id="KW-0677">Repeat</keyword>
<reference evidence="4 5" key="1">
    <citation type="journal article" date="2013" name="Int. J. Syst. Evol. Microbiol.">
        <title>Tumebacillus flagellatus sp. nov., an alpha-amylase/pullulanase-producing bacterium isolated from cassava wastewater.</title>
        <authorList>
            <person name="Wang Q."/>
            <person name="Xie N."/>
            <person name="Qin Y."/>
            <person name="Shen N."/>
            <person name="Zhu J."/>
            <person name="Mi H."/>
            <person name="Huang R."/>
        </authorList>
    </citation>
    <scope>NUCLEOTIDE SEQUENCE [LARGE SCALE GENOMIC DNA]</scope>
    <source>
        <strain evidence="4 5">GST4</strain>
    </source>
</reference>
<dbReference type="PROSITE" id="PS50206">
    <property type="entry name" value="RHODANESE_3"/>
    <property type="match status" value="2"/>
</dbReference>
<comment type="caution">
    <text evidence="4">The sequence shown here is derived from an EMBL/GenBank/DDBJ whole genome shotgun (WGS) entry which is preliminary data.</text>
</comment>
<evidence type="ECO:0000256" key="1">
    <source>
        <dbReference type="ARBA" id="ARBA00022679"/>
    </source>
</evidence>
<feature type="domain" description="Rhodanese" evidence="3">
    <location>
        <begin position="16"/>
        <end position="135"/>
    </location>
</feature>
<dbReference type="CDD" id="cd01448">
    <property type="entry name" value="TST_Repeat_1"/>
    <property type="match status" value="1"/>
</dbReference>
<evidence type="ECO:0000313" key="5">
    <source>
        <dbReference type="Proteomes" id="UP000027931"/>
    </source>
</evidence>
<dbReference type="STRING" id="1157490.EL26_02000"/>
<protein>
    <submittedName>
        <fullName evidence="4">3-mercaptopyruvate sulfurtransferase</fullName>
    </submittedName>
</protein>
<dbReference type="CDD" id="cd01449">
    <property type="entry name" value="TST_Repeat_2"/>
    <property type="match status" value="1"/>
</dbReference>
<gene>
    <name evidence="4" type="ORF">EL26_02000</name>
</gene>
<dbReference type="InterPro" id="IPR001763">
    <property type="entry name" value="Rhodanese-like_dom"/>
</dbReference>
<dbReference type="PANTHER" id="PTHR11364:SF27">
    <property type="entry name" value="SULFURTRANSFERASE"/>
    <property type="match status" value="1"/>
</dbReference>
<dbReference type="InterPro" id="IPR036873">
    <property type="entry name" value="Rhodanese-like_dom_sf"/>
</dbReference>
<dbReference type="Gene3D" id="3.40.250.10">
    <property type="entry name" value="Rhodanese-like domain"/>
    <property type="match status" value="2"/>
</dbReference>
<dbReference type="SUPFAM" id="SSF52821">
    <property type="entry name" value="Rhodanese/Cell cycle control phosphatase"/>
    <property type="match status" value="2"/>
</dbReference>
<dbReference type="FunFam" id="3.40.250.10:FF:000035">
    <property type="entry name" value="Thiosulfate sulfurtransferase"/>
    <property type="match status" value="1"/>
</dbReference>
<dbReference type="Proteomes" id="UP000027931">
    <property type="component" value="Unassembled WGS sequence"/>
</dbReference>
<evidence type="ECO:0000259" key="3">
    <source>
        <dbReference type="PROSITE" id="PS50206"/>
    </source>
</evidence>
<dbReference type="InterPro" id="IPR045078">
    <property type="entry name" value="TST/MPST-like"/>
</dbReference>
<accession>A0A074LRN7</accession>